<dbReference type="Gene3D" id="6.10.280.80">
    <property type="entry name" value="NCX, peripheral helical region"/>
    <property type="match status" value="1"/>
</dbReference>
<dbReference type="Pfam" id="PF01699">
    <property type="entry name" value="Na_Ca_ex"/>
    <property type="match status" value="2"/>
</dbReference>
<feature type="transmembrane region" description="Helical" evidence="6">
    <location>
        <begin position="226"/>
        <end position="248"/>
    </location>
</feature>
<feature type="transmembrane region" description="Helical" evidence="6">
    <location>
        <begin position="319"/>
        <end position="336"/>
    </location>
</feature>
<feature type="transmembrane region" description="Helical" evidence="6">
    <location>
        <begin position="129"/>
        <end position="146"/>
    </location>
</feature>
<evidence type="ECO:0000259" key="7">
    <source>
        <dbReference type="Pfam" id="PF01699"/>
    </source>
</evidence>
<gene>
    <name evidence="8" type="ORF">J3492_04580</name>
</gene>
<feature type="domain" description="Sodium/calcium exchanger membrane region" evidence="7">
    <location>
        <begin position="5"/>
        <end position="144"/>
    </location>
</feature>
<dbReference type="InterPro" id="IPR004837">
    <property type="entry name" value="NaCa_Exmemb"/>
</dbReference>
<keyword evidence="2 6" id="KW-0812">Transmembrane</keyword>
<feature type="transmembrane region" description="Helical" evidence="6">
    <location>
        <begin position="260"/>
        <end position="281"/>
    </location>
</feature>
<dbReference type="PANTHER" id="PTHR10846">
    <property type="entry name" value="SODIUM/POTASSIUM/CALCIUM EXCHANGER"/>
    <property type="match status" value="1"/>
</dbReference>
<dbReference type="PANTHER" id="PTHR10846:SF8">
    <property type="entry name" value="INNER MEMBRANE PROTEIN YRBG"/>
    <property type="match status" value="1"/>
</dbReference>
<protein>
    <submittedName>
        <fullName evidence="8">Calcium/sodium antiporter</fullName>
    </submittedName>
</protein>
<evidence type="ECO:0000256" key="2">
    <source>
        <dbReference type="ARBA" id="ARBA00022692"/>
    </source>
</evidence>
<feature type="region of interest" description="Disordered" evidence="5">
    <location>
        <begin position="155"/>
        <end position="181"/>
    </location>
</feature>
<feature type="domain" description="Sodium/calcium exchanger membrane region" evidence="7">
    <location>
        <begin position="191"/>
        <end position="336"/>
    </location>
</feature>
<proteinExistence type="predicted"/>
<dbReference type="Gene3D" id="1.20.1420.30">
    <property type="entry name" value="NCX, central ion-binding region"/>
    <property type="match status" value="2"/>
</dbReference>
<comment type="caution">
    <text evidence="8">The sequence shown here is derived from an EMBL/GenBank/DDBJ whole genome shotgun (WGS) entry which is preliminary data.</text>
</comment>
<dbReference type="RefSeq" id="WP_207990354.1">
    <property type="nucleotide sequence ID" value="NZ_JAGBKM010000005.1"/>
</dbReference>
<feature type="transmembrane region" description="Helical" evidence="6">
    <location>
        <begin position="6"/>
        <end position="23"/>
    </location>
</feature>
<feature type="transmembrane region" description="Helical" evidence="6">
    <location>
        <begin position="293"/>
        <end position="312"/>
    </location>
</feature>
<accession>A0ABS3NN28</accession>
<dbReference type="NCBIfam" id="TIGR00367">
    <property type="entry name" value="calcium/sodium antiporter"/>
    <property type="match status" value="1"/>
</dbReference>
<evidence type="ECO:0000256" key="3">
    <source>
        <dbReference type="ARBA" id="ARBA00022989"/>
    </source>
</evidence>
<evidence type="ECO:0000256" key="1">
    <source>
        <dbReference type="ARBA" id="ARBA00004141"/>
    </source>
</evidence>
<feature type="transmembrane region" description="Helical" evidence="6">
    <location>
        <begin position="192"/>
        <end position="214"/>
    </location>
</feature>
<keyword evidence="4 6" id="KW-0472">Membrane</keyword>
<evidence type="ECO:0000256" key="5">
    <source>
        <dbReference type="SAM" id="MobiDB-lite"/>
    </source>
</evidence>
<reference evidence="8 9" key="1">
    <citation type="submission" date="2021-03" db="EMBL/GenBank/DDBJ databases">
        <authorList>
            <person name="Shang D.-D."/>
            <person name="Du Z.-J."/>
            <person name="Chen G.-J."/>
        </authorList>
    </citation>
    <scope>NUCLEOTIDE SEQUENCE [LARGE SCALE GENOMIC DNA]</scope>
    <source>
        <strain evidence="8 9">F1192</strain>
    </source>
</reference>
<evidence type="ECO:0000256" key="4">
    <source>
        <dbReference type="ARBA" id="ARBA00023136"/>
    </source>
</evidence>
<dbReference type="InterPro" id="IPR004481">
    <property type="entry name" value="K/Na/Ca-exchanger"/>
</dbReference>
<evidence type="ECO:0000313" key="8">
    <source>
        <dbReference type="EMBL" id="MBO1530488.1"/>
    </source>
</evidence>
<comment type="subcellular location">
    <subcellularLocation>
        <location evidence="1">Membrane</location>
        <topology evidence="1">Multi-pass membrane protein</topology>
    </subcellularLocation>
</comment>
<feature type="transmembrane region" description="Helical" evidence="6">
    <location>
        <begin position="74"/>
        <end position="95"/>
    </location>
</feature>
<evidence type="ECO:0000256" key="6">
    <source>
        <dbReference type="SAM" id="Phobius"/>
    </source>
</evidence>
<dbReference type="EMBL" id="JAGBKM010000005">
    <property type="protein sequence ID" value="MBO1530488.1"/>
    <property type="molecule type" value="Genomic_DNA"/>
</dbReference>
<keyword evidence="9" id="KW-1185">Reference proteome</keyword>
<sequence>MWLEVVAILIGLAILVWSADVFIEGATALAKKLGVPGFLIGVLILGLGTSAPEMVVSALAAIDGSPELALGNAYGSNIINIALVLGATVLISPILIHKSIVARDLPILLLVTAVAAWQLRDGFLSTTDGVFLLALLVLVLGLQIFLSKREGRTASSQAHKPTTGKKDNVHVAQNSPSRVQEGHVEPSLSHGLASLFIGMLMLVLSSRAIVWGAVELATFWGLSELIIGLTIVAVGTSLPELVASLAAARQGEHDMALGSIIGSNIFNTLGVVGIAALIAPIHANPVILGRDISMVSILTVLLFVLCTVAYLTKRKFGRLSGATLIACFIGYTFWLFKTINM</sequence>
<dbReference type="InterPro" id="IPR044880">
    <property type="entry name" value="NCX_ion-bd_dom_sf"/>
</dbReference>
<keyword evidence="3 6" id="KW-1133">Transmembrane helix</keyword>
<evidence type="ECO:0000313" key="9">
    <source>
        <dbReference type="Proteomes" id="UP000664554"/>
    </source>
</evidence>
<dbReference type="Proteomes" id="UP000664554">
    <property type="component" value="Unassembled WGS sequence"/>
</dbReference>
<name>A0ABS3NN28_9GAMM</name>
<organism evidence="8 9">
    <name type="scientific">Psychrobacter coccoides</name>
    <dbReference type="NCBI Taxonomy" id="2818440"/>
    <lineage>
        <taxon>Bacteria</taxon>
        <taxon>Pseudomonadati</taxon>
        <taxon>Pseudomonadota</taxon>
        <taxon>Gammaproteobacteria</taxon>
        <taxon>Moraxellales</taxon>
        <taxon>Moraxellaceae</taxon>
        <taxon>Psychrobacter</taxon>
    </lineage>
</organism>
<feature type="transmembrane region" description="Helical" evidence="6">
    <location>
        <begin position="35"/>
        <end position="62"/>
    </location>
</feature>